<keyword evidence="1" id="KW-0472">Membrane</keyword>
<protein>
    <recommendedName>
        <fullName evidence="4">Type 4 fimbrial biogenesis protein PilX N-terminal domain-containing protein</fullName>
    </recommendedName>
</protein>
<dbReference type="RefSeq" id="WP_066617249.1">
    <property type="nucleotide sequence ID" value="NZ_FQXL01000015.1"/>
</dbReference>
<dbReference type="OrthoDB" id="1913562at2"/>
<organism evidence="2 3">
    <name type="scientific">Clostridium magnum DSM 2767</name>
    <dbReference type="NCBI Taxonomy" id="1121326"/>
    <lineage>
        <taxon>Bacteria</taxon>
        <taxon>Bacillati</taxon>
        <taxon>Bacillota</taxon>
        <taxon>Clostridia</taxon>
        <taxon>Eubacteriales</taxon>
        <taxon>Clostridiaceae</taxon>
        <taxon>Clostridium</taxon>
    </lineage>
</organism>
<dbReference type="STRING" id="1121326.CLMAG_04150"/>
<keyword evidence="1" id="KW-0812">Transmembrane</keyword>
<dbReference type="EMBL" id="LWAE01000001">
    <property type="protein sequence ID" value="KZL93391.1"/>
    <property type="molecule type" value="Genomic_DNA"/>
</dbReference>
<sequence>MKKKGSALLSVVIIMMITFIMASFMVEVSIKNNRIAMDRLNKTKAYYSAETGIYDFIDYINKNNCNVASGTIITNLYSNGGLYGDNLAVYKANLMSSITRNDVGNSKIYNFSIYSNGSCSSQGYVIVASVSIVYTDNETGIYNYSSYSINSKKVYRT</sequence>
<reference evidence="2 3" key="1">
    <citation type="submission" date="2016-04" db="EMBL/GenBank/DDBJ databases">
        <title>Genome sequence of Clostridium magnum DSM 2767.</title>
        <authorList>
            <person name="Poehlein A."/>
            <person name="Uhlig R."/>
            <person name="Fischer R."/>
            <person name="Bahl H."/>
            <person name="Daniel R."/>
        </authorList>
    </citation>
    <scope>NUCLEOTIDE SEQUENCE [LARGE SCALE GENOMIC DNA]</scope>
    <source>
        <strain evidence="2 3">DSM 2767</strain>
    </source>
</reference>
<evidence type="ECO:0000313" key="2">
    <source>
        <dbReference type="EMBL" id="KZL93391.1"/>
    </source>
</evidence>
<feature type="transmembrane region" description="Helical" evidence="1">
    <location>
        <begin position="7"/>
        <end position="26"/>
    </location>
</feature>
<comment type="caution">
    <text evidence="2">The sequence shown here is derived from an EMBL/GenBank/DDBJ whole genome shotgun (WGS) entry which is preliminary data.</text>
</comment>
<proteinExistence type="predicted"/>
<evidence type="ECO:0000256" key="1">
    <source>
        <dbReference type="SAM" id="Phobius"/>
    </source>
</evidence>
<dbReference type="PATRIC" id="fig|1121326.3.peg.392"/>
<evidence type="ECO:0008006" key="4">
    <source>
        <dbReference type="Google" id="ProtNLM"/>
    </source>
</evidence>
<accession>A0A162U3I4</accession>
<dbReference type="Proteomes" id="UP000076603">
    <property type="component" value="Unassembled WGS sequence"/>
</dbReference>
<keyword evidence="1" id="KW-1133">Transmembrane helix</keyword>
<name>A0A162U3I4_9CLOT</name>
<gene>
    <name evidence="2" type="ORF">CLMAG_04150</name>
</gene>
<keyword evidence="3" id="KW-1185">Reference proteome</keyword>
<evidence type="ECO:0000313" key="3">
    <source>
        <dbReference type="Proteomes" id="UP000076603"/>
    </source>
</evidence>
<dbReference type="AlphaFoldDB" id="A0A162U3I4"/>